<keyword evidence="4" id="KW-0812">Transmembrane</keyword>
<dbReference type="SUPFAM" id="SSF53448">
    <property type="entry name" value="Nucleotide-diphospho-sugar transferases"/>
    <property type="match status" value="1"/>
</dbReference>
<sequence length="347" mass="38212">MLPFVSVIIPCRNEGSFIGNCLESILANDYPKDRLEVLVVDGMSSDDTRTIVSRYTGTSPKVVLLDNPRKVTPAALNIGIAAAQGDLILRMDAHAIYDKSYISRCVEASQHYAADNVGGIVISRPRKSTKMGEAISATFNHPFGAGNARYRTGMSEPVWVDTVFGGCYRREVFQRVGVFNEALVRNQDYEFNMRLKKVGGRTLAVPDAIAYYYIRSDLWSFMRQNWLNGVWVVLSLTYSNVFPISWRHVVPLGLVGSLVSTLAIGVFGGVWWPLLAVTSAYLAATILVSAQLAWSSGDPWKLVLMPVAFAALHLPYGFGSLWGVAKSTWCVAARKAKSPEINVHGNR</sequence>
<dbReference type="Gene3D" id="3.90.550.10">
    <property type="entry name" value="Spore Coat Polysaccharide Biosynthesis Protein SpsA, Chain A"/>
    <property type="match status" value="1"/>
</dbReference>
<evidence type="ECO:0000313" key="6">
    <source>
        <dbReference type="EMBL" id="BDG60373.1"/>
    </source>
</evidence>
<evidence type="ECO:0000259" key="5">
    <source>
        <dbReference type="Pfam" id="PF00535"/>
    </source>
</evidence>
<dbReference type="RefSeq" id="WP_264844403.1">
    <property type="nucleotide sequence ID" value="NZ_AP025628.1"/>
</dbReference>
<dbReference type="InterPro" id="IPR001173">
    <property type="entry name" value="Glyco_trans_2-like"/>
</dbReference>
<feature type="transmembrane region" description="Helical" evidence="4">
    <location>
        <begin position="303"/>
        <end position="325"/>
    </location>
</feature>
<dbReference type="CDD" id="cd02525">
    <property type="entry name" value="Succinoglycan_BP_ExoA"/>
    <property type="match status" value="1"/>
</dbReference>
<dbReference type="Proteomes" id="UP001163687">
    <property type="component" value="Chromosome"/>
</dbReference>
<dbReference type="KEGG" id="cmic:caldi_14630"/>
<dbReference type="PANTHER" id="PTHR43630">
    <property type="entry name" value="POLY-BETA-1,6-N-ACETYL-D-GLUCOSAMINE SYNTHASE"/>
    <property type="match status" value="1"/>
</dbReference>
<protein>
    <submittedName>
        <fullName evidence="6">Glycosyl transferase</fullName>
    </submittedName>
</protein>
<dbReference type="GO" id="GO:0016757">
    <property type="term" value="F:glycosyltransferase activity"/>
    <property type="evidence" value="ECO:0007669"/>
    <property type="project" value="UniProtKB-KW"/>
</dbReference>
<keyword evidence="4" id="KW-1133">Transmembrane helix</keyword>
<dbReference type="EMBL" id="AP025628">
    <property type="protein sequence ID" value="BDG60373.1"/>
    <property type="molecule type" value="Genomic_DNA"/>
</dbReference>
<name>A0AA35CL16_9FIRM</name>
<keyword evidence="3 6" id="KW-0808">Transferase</keyword>
<keyword evidence="2" id="KW-0328">Glycosyltransferase</keyword>
<accession>A0AA35CL16</accession>
<evidence type="ECO:0000256" key="2">
    <source>
        <dbReference type="ARBA" id="ARBA00022676"/>
    </source>
</evidence>
<feature type="domain" description="Glycosyltransferase 2-like" evidence="5">
    <location>
        <begin position="6"/>
        <end position="175"/>
    </location>
</feature>
<evidence type="ECO:0000313" key="7">
    <source>
        <dbReference type="Proteomes" id="UP001163687"/>
    </source>
</evidence>
<evidence type="ECO:0000256" key="1">
    <source>
        <dbReference type="ARBA" id="ARBA00006739"/>
    </source>
</evidence>
<evidence type="ECO:0000256" key="4">
    <source>
        <dbReference type="SAM" id="Phobius"/>
    </source>
</evidence>
<keyword evidence="7" id="KW-1185">Reference proteome</keyword>
<gene>
    <name evidence="6" type="ORF">caldi_14630</name>
</gene>
<feature type="transmembrane region" description="Helical" evidence="4">
    <location>
        <begin position="279"/>
        <end position="297"/>
    </location>
</feature>
<dbReference type="AlphaFoldDB" id="A0AA35CL16"/>
<proteinExistence type="inferred from homology"/>
<organism evidence="6 7">
    <name type="scientific">Caldinitratiruptor microaerophilus</name>
    <dbReference type="NCBI Taxonomy" id="671077"/>
    <lineage>
        <taxon>Bacteria</taxon>
        <taxon>Bacillati</taxon>
        <taxon>Bacillota</taxon>
        <taxon>Clostridia</taxon>
        <taxon>Eubacteriales</taxon>
        <taxon>Symbiobacteriaceae</taxon>
        <taxon>Caldinitratiruptor</taxon>
    </lineage>
</organism>
<comment type="similarity">
    <text evidence="1">Belongs to the glycosyltransferase 2 family.</text>
</comment>
<dbReference type="Pfam" id="PF00535">
    <property type="entry name" value="Glycos_transf_2"/>
    <property type="match status" value="1"/>
</dbReference>
<feature type="transmembrane region" description="Helical" evidence="4">
    <location>
        <begin position="252"/>
        <end position="272"/>
    </location>
</feature>
<dbReference type="PANTHER" id="PTHR43630:SF1">
    <property type="entry name" value="POLY-BETA-1,6-N-ACETYL-D-GLUCOSAMINE SYNTHASE"/>
    <property type="match status" value="1"/>
</dbReference>
<evidence type="ECO:0000256" key="3">
    <source>
        <dbReference type="ARBA" id="ARBA00022679"/>
    </source>
</evidence>
<keyword evidence="4" id="KW-0472">Membrane</keyword>
<dbReference type="InterPro" id="IPR029044">
    <property type="entry name" value="Nucleotide-diphossugar_trans"/>
</dbReference>
<reference evidence="6" key="1">
    <citation type="submission" date="2022-03" db="EMBL/GenBank/DDBJ databases">
        <title>Complete genome sequence of Caldinitratiruptor microaerophilus.</title>
        <authorList>
            <person name="Mukaiyama R."/>
            <person name="Nishiyama T."/>
            <person name="Ueda K."/>
        </authorList>
    </citation>
    <scope>NUCLEOTIDE SEQUENCE</scope>
    <source>
        <strain evidence="6">JCM 16183</strain>
    </source>
</reference>